<evidence type="ECO:0000313" key="2">
    <source>
        <dbReference type="Proteomes" id="UP000814033"/>
    </source>
</evidence>
<name>A0ACB8RUC9_9AGAM</name>
<dbReference type="EMBL" id="MU275903">
    <property type="protein sequence ID" value="KAI0047522.1"/>
    <property type="molecule type" value="Genomic_DNA"/>
</dbReference>
<keyword evidence="2" id="KW-1185">Reference proteome</keyword>
<gene>
    <name evidence="1" type="ORF">FA95DRAFT_1606028</name>
</gene>
<evidence type="ECO:0000313" key="1">
    <source>
        <dbReference type="EMBL" id="KAI0047522.1"/>
    </source>
</evidence>
<proteinExistence type="predicted"/>
<organism evidence="1 2">
    <name type="scientific">Auriscalpium vulgare</name>
    <dbReference type="NCBI Taxonomy" id="40419"/>
    <lineage>
        <taxon>Eukaryota</taxon>
        <taxon>Fungi</taxon>
        <taxon>Dikarya</taxon>
        <taxon>Basidiomycota</taxon>
        <taxon>Agaricomycotina</taxon>
        <taxon>Agaricomycetes</taxon>
        <taxon>Russulales</taxon>
        <taxon>Auriscalpiaceae</taxon>
        <taxon>Auriscalpium</taxon>
    </lineage>
</organism>
<accession>A0ACB8RUC9</accession>
<reference evidence="1" key="2">
    <citation type="journal article" date="2022" name="New Phytol.">
        <title>Evolutionary transition to the ectomycorrhizal habit in the genomes of a hyperdiverse lineage of mushroom-forming fungi.</title>
        <authorList>
            <person name="Looney B."/>
            <person name="Miyauchi S."/>
            <person name="Morin E."/>
            <person name="Drula E."/>
            <person name="Courty P.E."/>
            <person name="Kohler A."/>
            <person name="Kuo A."/>
            <person name="LaButti K."/>
            <person name="Pangilinan J."/>
            <person name="Lipzen A."/>
            <person name="Riley R."/>
            <person name="Andreopoulos W."/>
            <person name="He G."/>
            <person name="Johnson J."/>
            <person name="Nolan M."/>
            <person name="Tritt A."/>
            <person name="Barry K.W."/>
            <person name="Grigoriev I.V."/>
            <person name="Nagy L.G."/>
            <person name="Hibbett D."/>
            <person name="Henrissat B."/>
            <person name="Matheny P.B."/>
            <person name="Labbe J."/>
            <person name="Martin F.M."/>
        </authorList>
    </citation>
    <scope>NUCLEOTIDE SEQUENCE</scope>
    <source>
        <strain evidence="1">FP105234-sp</strain>
    </source>
</reference>
<dbReference type="Proteomes" id="UP000814033">
    <property type="component" value="Unassembled WGS sequence"/>
</dbReference>
<comment type="caution">
    <text evidence="1">The sequence shown here is derived from an EMBL/GenBank/DDBJ whole genome shotgun (WGS) entry which is preliminary data.</text>
</comment>
<reference evidence="1" key="1">
    <citation type="submission" date="2021-02" db="EMBL/GenBank/DDBJ databases">
        <authorList>
            <consortium name="DOE Joint Genome Institute"/>
            <person name="Ahrendt S."/>
            <person name="Looney B.P."/>
            <person name="Miyauchi S."/>
            <person name="Morin E."/>
            <person name="Drula E."/>
            <person name="Courty P.E."/>
            <person name="Chicoki N."/>
            <person name="Fauchery L."/>
            <person name="Kohler A."/>
            <person name="Kuo A."/>
            <person name="Labutti K."/>
            <person name="Pangilinan J."/>
            <person name="Lipzen A."/>
            <person name="Riley R."/>
            <person name="Andreopoulos W."/>
            <person name="He G."/>
            <person name="Johnson J."/>
            <person name="Barry K.W."/>
            <person name="Grigoriev I.V."/>
            <person name="Nagy L."/>
            <person name="Hibbett D."/>
            <person name="Henrissat B."/>
            <person name="Matheny P.B."/>
            <person name="Labbe J."/>
            <person name="Martin F."/>
        </authorList>
    </citation>
    <scope>NUCLEOTIDE SEQUENCE</scope>
    <source>
        <strain evidence="1">FP105234-sp</strain>
    </source>
</reference>
<feature type="non-terminal residue" evidence="1">
    <location>
        <position position="110"/>
    </location>
</feature>
<protein>
    <submittedName>
        <fullName evidence="1">Uncharacterized protein</fullName>
    </submittedName>
</protein>
<sequence length="110" mass="11573">MSLEMASSLSSLELFDLTPNAETSSSSAERYIENAFSQLLAMADKYIQKNTSATSGEPATTTHPSVNQSWTLLGNDTSASTSAPLIPSAELALPPGMFLVAPPQPPSEAR</sequence>